<dbReference type="Pfam" id="PF01435">
    <property type="entry name" value="Peptidase_M48"/>
    <property type="match status" value="1"/>
</dbReference>
<keyword evidence="8 11" id="KW-1133">Transmembrane helix</keyword>
<gene>
    <name evidence="14" type="ORF">DSO09_04905</name>
    <name evidence="13" type="ORF">EF809_05115</name>
</gene>
<organism evidence="14 16">
    <name type="scientific">Thermoproteota archaeon</name>
    <dbReference type="NCBI Taxonomy" id="2056631"/>
    <lineage>
        <taxon>Archaea</taxon>
        <taxon>Thermoproteota</taxon>
    </lineage>
</organism>
<evidence type="ECO:0000313" key="16">
    <source>
        <dbReference type="Proteomes" id="UP000317265"/>
    </source>
</evidence>
<evidence type="ECO:0000256" key="7">
    <source>
        <dbReference type="ARBA" id="ARBA00022833"/>
    </source>
</evidence>
<reference evidence="13 15" key="2">
    <citation type="journal article" date="2019" name="Nat. Microbiol.">
        <title>Wide diversity of methane and short-chain alkane metabolisms in uncultured archaea.</title>
        <authorList>
            <person name="Borrel G."/>
            <person name="Adam P.S."/>
            <person name="McKay L.J."/>
            <person name="Chen L.X."/>
            <person name="Sierra-Garcia I.N."/>
            <person name="Sieber C.M."/>
            <person name="Letourneur Q."/>
            <person name="Ghozlane A."/>
            <person name="Andersen G.L."/>
            <person name="Li W.J."/>
            <person name="Hallam S.J."/>
            <person name="Muyzer G."/>
            <person name="de Oliveira V.M."/>
            <person name="Inskeep W.P."/>
            <person name="Banfield J.F."/>
            <person name="Gribaldo S."/>
        </authorList>
    </citation>
    <scope>NUCLEOTIDE SEQUENCE [LARGE SCALE GENOMIC DNA]</scope>
    <source>
        <strain evidence="13">Verst-YHS</strain>
    </source>
</reference>
<reference evidence="14 16" key="1">
    <citation type="journal article" date="2019" name="Nat. Microbiol.">
        <title>Expanding anaerobic alkane metabolism in the domain of Archaea.</title>
        <authorList>
            <person name="Wang Y."/>
            <person name="Wegener G."/>
            <person name="Hou J."/>
            <person name="Wang F."/>
            <person name="Xiao X."/>
        </authorList>
    </citation>
    <scope>NUCLEOTIDE SEQUENCE [LARGE SCALE GENOMIC DNA]</scope>
    <source>
        <strain evidence="14">WYZ-LMO11</strain>
    </source>
</reference>
<keyword evidence="4 11" id="KW-0812">Transmembrane</keyword>
<feature type="transmembrane region" description="Helical" evidence="11">
    <location>
        <begin position="134"/>
        <end position="161"/>
    </location>
</feature>
<name>A0A523BBD1_9CREN</name>
<comment type="caution">
    <text evidence="14">The sequence shown here is derived from an EMBL/GenBank/DDBJ whole genome shotgun (WGS) entry which is preliminary data.</text>
</comment>
<evidence type="ECO:0000256" key="3">
    <source>
        <dbReference type="ARBA" id="ARBA00022670"/>
    </source>
</evidence>
<dbReference type="InterPro" id="IPR050083">
    <property type="entry name" value="HtpX_protease"/>
</dbReference>
<dbReference type="GO" id="GO:0004222">
    <property type="term" value="F:metalloendopeptidase activity"/>
    <property type="evidence" value="ECO:0007669"/>
    <property type="project" value="InterPro"/>
</dbReference>
<keyword evidence="5" id="KW-0479">Metal-binding</keyword>
<keyword evidence="7" id="KW-0862">Zinc</keyword>
<dbReference type="EMBL" id="RXIH01000042">
    <property type="protein sequence ID" value="RZN55523.1"/>
    <property type="molecule type" value="Genomic_DNA"/>
</dbReference>
<keyword evidence="2" id="KW-1003">Cell membrane</keyword>
<evidence type="ECO:0000256" key="8">
    <source>
        <dbReference type="ARBA" id="ARBA00022989"/>
    </source>
</evidence>
<evidence type="ECO:0000256" key="2">
    <source>
        <dbReference type="ARBA" id="ARBA00022475"/>
    </source>
</evidence>
<keyword evidence="9" id="KW-0482">Metalloprotease</keyword>
<dbReference type="Proteomes" id="UP000317265">
    <property type="component" value="Unassembled WGS sequence"/>
</dbReference>
<keyword evidence="10 11" id="KW-0472">Membrane</keyword>
<dbReference type="Proteomes" id="UP000316080">
    <property type="component" value="Unassembled WGS sequence"/>
</dbReference>
<dbReference type="GO" id="GO:0046872">
    <property type="term" value="F:metal ion binding"/>
    <property type="evidence" value="ECO:0007669"/>
    <property type="project" value="UniProtKB-KW"/>
</dbReference>
<keyword evidence="6" id="KW-0378">Hydrolase</keyword>
<evidence type="ECO:0000256" key="5">
    <source>
        <dbReference type="ARBA" id="ARBA00022723"/>
    </source>
</evidence>
<dbReference type="Gene3D" id="3.30.2010.10">
    <property type="entry name" value="Metalloproteases ('zincins'), catalytic domain"/>
    <property type="match status" value="1"/>
</dbReference>
<feature type="domain" description="Peptidase M48" evidence="12">
    <location>
        <begin position="268"/>
        <end position="450"/>
    </location>
</feature>
<dbReference type="PANTHER" id="PTHR43221:SF2">
    <property type="entry name" value="PROTEASE HTPX HOMOLOG"/>
    <property type="match status" value="1"/>
</dbReference>
<dbReference type="EMBL" id="QNVI01000056">
    <property type="protein sequence ID" value="TDA38225.1"/>
    <property type="molecule type" value="Genomic_DNA"/>
</dbReference>
<evidence type="ECO:0000256" key="4">
    <source>
        <dbReference type="ARBA" id="ARBA00022692"/>
    </source>
</evidence>
<evidence type="ECO:0000256" key="6">
    <source>
        <dbReference type="ARBA" id="ARBA00022801"/>
    </source>
</evidence>
<accession>A0A523BBD1</accession>
<evidence type="ECO:0000313" key="15">
    <source>
        <dbReference type="Proteomes" id="UP000316080"/>
    </source>
</evidence>
<protein>
    <recommendedName>
        <fullName evidence="12">Peptidase M48 domain-containing protein</fullName>
    </recommendedName>
</protein>
<evidence type="ECO:0000256" key="1">
    <source>
        <dbReference type="ARBA" id="ARBA00001947"/>
    </source>
</evidence>
<dbReference type="AlphaFoldDB" id="A0A523BBD1"/>
<evidence type="ECO:0000313" key="14">
    <source>
        <dbReference type="EMBL" id="TDA38225.1"/>
    </source>
</evidence>
<feature type="transmembrane region" description="Helical" evidence="11">
    <location>
        <begin position="167"/>
        <end position="186"/>
    </location>
</feature>
<sequence length="477" mass="55346">MSEIWKRSITLDISIPFENLSELLDYIIDHLERTSNVVYISKSLLEDSAIIQFRLLIEGNPLDIQIKFYKNKVEISYSPQLKDLTEEDYKSIDLEIERLLRSFLIKRESSSLFLVFSPKMELIPKSKERGIKKIISSIIFGNFLYLFMIILLFGILLYQIFEMLTPIILVLIQFIILIFANNLILYRGEFEISKDNPSIHIAELKMKREELNNILRKCLPRIKEIKKEIYDNTLALGKELDPEIISSIIRKYDQSCIPESINIKVVNVYKIIENLTSKFKFPKLPKITLLNVLPPNAAATGISPRRSAILITSGLITYMNEEEIEAVIAHEFSHIRARDPLILMSLATFEYLTRVYIIWPIISSLGLFFDFLYLFFSFTLLFFVAKFLEARADLDAAIITNKPKALASALRKIGLFKYQSHVFEIVNTAEWLKWDPHPPLYYRIKVLENLEIMKIKNTFISAINGCVKGFIDSFKGK</sequence>
<evidence type="ECO:0000256" key="11">
    <source>
        <dbReference type="SAM" id="Phobius"/>
    </source>
</evidence>
<feature type="transmembrane region" description="Helical" evidence="11">
    <location>
        <begin position="365"/>
        <end position="385"/>
    </location>
</feature>
<evidence type="ECO:0000259" key="12">
    <source>
        <dbReference type="Pfam" id="PF01435"/>
    </source>
</evidence>
<proteinExistence type="predicted"/>
<evidence type="ECO:0000256" key="10">
    <source>
        <dbReference type="ARBA" id="ARBA00023136"/>
    </source>
</evidence>
<dbReference type="PANTHER" id="PTHR43221">
    <property type="entry name" value="PROTEASE HTPX"/>
    <property type="match status" value="1"/>
</dbReference>
<dbReference type="InterPro" id="IPR001915">
    <property type="entry name" value="Peptidase_M48"/>
</dbReference>
<keyword evidence="3" id="KW-0645">Protease</keyword>
<dbReference type="GO" id="GO:0006508">
    <property type="term" value="P:proteolysis"/>
    <property type="evidence" value="ECO:0007669"/>
    <property type="project" value="UniProtKB-KW"/>
</dbReference>
<comment type="cofactor">
    <cofactor evidence="1">
        <name>Zn(2+)</name>
        <dbReference type="ChEBI" id="CHEBI:29105"/>
    </cofactor>
</comment>
<evidence type="ECO:0000313" key="13">
    <source>
        <dbReference type="EMBL" id="RZN55523.1"/>
    </source>
</evidence>
<evidence type="ECO:0000256" key="9">
    <source>
        <dbReference type="ARBA" id="ARBA00023049"/>
    </source>
</evidence>